<dbReference type="EMBL" id="BMGR01000014">
    <property type="protein sequence ID" value="GGG18210.1"/>
    <property type="molecule type" value="Genomic_DNA"/>
</dbReference>
<protein>
    <submittedName>
        <fullName evidence="1">Uncharacterized protein</fullName>
    </submittedName>
</protein>
<gene>
    <name evidence="1" type="ORF">GCM10010916_38790</name>
</gene>
<sequence>MNEVYEVGCELIYGYVYEGKPIRYEELDPEVKDYMEGWRPRLPADEFPEDFPDEGGYTGDYFTLYRGICFTTEEAYTAFLKMIERGEIQIDGVSSWTVNPGIAERFAKGAGLPPNTSTYMGLVLELSPVKREETFFASYEAHNELESLYADRLEGRDNRKLHSLHEEEIVMPPGTYQVSIYKRIQTGRVL</sequence>
<organism evidence="1 2">
    <name type="scientific">Paenibacillus abyssi</name>
    <dbReference type="NCBI Taxonomy" id="1340531"/>
    <lineage>
        <taxon>Bacteria</taxon>
        <taxon>Bacillati</taxon>
        <taxon>Bacillota</taxon>
        <taxon>Bacilli</taxon>
        <taxon>Bacillales</taxon>
        <taxon>Paenibacillaceae</taxon>
        <taxon>Paenibacillus</taxon>
    </lineage>
</organism>
<reference evidence="1" key="2">
    <citation type="submission" date="2020-09" db="EMBL/GenBank/DDBJ databases">
        <authorList>
            <person name="Sun Q."/>
            <person name="Zhou Y."/>
        </authorList>
    </citation>
    <scope>NUCLEOTIDE SEQUENCE</scope>
    <source>
        <strain evidence="1">CGMCC 1.12987</strain>
    </source>
</reference>
<evidence type="ECO:0000313" key="2">
    <source>
        <dbReference type="Proteomes" id="UP000644756"/>
    </source>
</evidence>
<reference evidence="1" key="1">
    <citation type="journal article" date="2014" name="Int. J. Syst. Evol. Microbiol.">
        <title>Complete genome sequence of Corynebacterium casei LMG S-19264T (=DSM 44701T), isolated from a smear-ripened cheese.</title>
        <authorList>
            <consortium name="US DOE Joint Genome Institute (JGI-PGF)"/>
            <person name="Walter F."/>
            <person name="Albersmeier A."/>
            <person name="Kalinowski J."/>
            <person name="Ruckert C."/>
        </authorList>
    </citation>
    <scope>NUCLEOTIDE SEQUENCE</scope>
    <source>
        <strain evidence="1">CGMCC 1.12987</strain>
    </source>
</reference>
<accession>A0A917G1G2</accession>
<proteinExistence type="predicted"/>
<dbReference type="RefSeq" id="WP_188532724.1">
    <property type="nucleotide sequence ID" value="NZ_BMGR01000014.1"/>
</dbReference>
<comment type="caution">
    <text evidence="1">The sequence shown here is derived from an EMBL/GenBank/DDBJ whole genome shotgun (WGS) entry which is preliminary data.</text>
</comment>
<keyword evidence="2" id="KW-1185">Reference proteome</keyword>
<evidence type="ECO:0000313" key="1">
    <source>
        <dbReference type="EMBL" id="GGG18210.1"/>
    </source>
</evidence>
<dbReference type="Proteomes" id="UP000644756">
    <property type="component" value="Unassembled WGS sequence"/>
</dbReference>
<name>A0A917G1G2_9BACL</name>
<dbReference type="AlphaFoldDB" id="A0A917G1G2"/>